<gene>
    <name evidence="1" type="ORF">HAN_3g446</name>
</gene>
<dbReference type="EMBL" id="CP000883">
    <property type="protein sequence ID" value="ABW98248.1"/>
    <property type="molecule type" value="Genomic_DNA"/>
</dbReference>
<organism evidence="1 2">
    <name type="scientific">Hemiselmis andersenii</name>
    <name type="common">Cryptophyte alga</name>
    <dbReference type="NCBI Taxonomy" id="464988"/>
    <lineage>
        <taxon>Eukaryota</taxon>
        <taxon>Cryptophyceae</taxon>
        <taxon>Cryptomonadales</taxon>
        <taxon>Hemiselmidaceae</taxon>
        <taxon>Hemiselmis</taxon>
    </lineage>
</organism>
<accession>A9BL65</accession>
<dbReference type="GeneID" id="5739539"/>
<sequence length="373" mass="43804">MKGNDKNYFFSGTKIKKFQFKKFSQVFIAEILLSSFKKKNKIFFKQFLNVFFLDYGKNLLYTEIASEIDFDFPPQIISTTSFLSEITSCEKRILKIFHVENFVPFFKILDIAIIKKGKDRQKVVKIEKLENDFVFFTFFKKDDLVSEKKFPKKKTNQLFLEKNKTQKKFFNRVKIDHLSNFRNNIINNQPDNIFAKTPEEKNNEIYIKNKGKIFADSRDFSIKILIGQEFNFLKFLNLNEKTEIISVSIAQKVLKILKTDLAIGKDFFNHIIFCGNFVKIISGPHQKTEGIVKFIKEKLIILECLSVKKNNGFLIISSDNVSVIEKNIDPKRNLKFLERKKTKNSSEKMELEIINKGKLINISRKNLALKKFI</sequence>
<reference evidence="1 2" key="1">
    <citation type="journal article" date="2007" name="Proc. Natl. Acad. Sci. U.S.A.">
        <title>Nucleomorph genome of Hemiselmis andersenii reveals complete intron loss and compaction as a driver of protein structure and function.</title>
        <authorList>
            <person name="Lane C.E."/>
            <person name="van den Heuvel K."/>
            <person name="Kozera C."/>
            <person name="Curtis B.A."/>
            <person name="Parsons B.J."/>
            <person name="Bowman S."/>
            <person name="Archibald J.M."/>
        </authorList>
    </citation>
    <scope>NUCLEOTIDE SEQUENCE [LARGE SCALE GENOMIC DNA]</scope>
    <source>
        <strain evidence="1 2">CCMP644</strain>
    </source>
</reference>
<dbReference type="AlphaFoldDB" id="A9BL65"/>
<proteinExistence type="predicted"/>
<evidence type="ECO:0000313" key="1">
    <source>
        <dbReference type="EMBL" id="ABW98248.1"/>
    </source>
</evidence>
<keyword evidence="1" id="KW-0542">Nucleomorph</keyword>
<evidence type="ECO:0000313" key="2">
    <source>
        <dbReference type="Proteomes" id="UP000243127"/>
    </source>
</evidence>
<dbReference type="Proteomes" id="UP000243127">
    <property type="component" value="Nucleomorph 3"/>
</dbReference>
<protein>
    <submittedName>
        <fullName evidence="1">Uncharacterized protein</fullName>
    </submittedName>
</protein>
<name>A9BL65_HEMAN</name>
<geneLocation type="nucleomorph" evidence="1"/>
<dbReference type="RefSeq" id="XP_001712573.1">
    <property type="nucleotide sequence ID" value="XM_001712521.1"/>
</dbReference>